<dbReference type="SUPFAM" id="SSF160930">
    <property type="entry name" value="FlhC-like"/>
    <property type="match status" value="1"/>
</dbReference>
<protein>
    <recommendedName>
        <fullName evidence="3">Flagellar transcriptional regulator FlhC</fullName>
    </recommendedName>
</protein>
<reference evidence="1 2" key="1">
    <citation type="submission" date="2019-10" db="EMBL/GenBank/DDBJ databases">
        <title>Two novel species isolated from a subtropical stream in China.</title>
        <authorList>
            <person name="Lu H."/>
        </authorList>
    </citation>
    <scope>NUCLEOTIDE SEQUENCE [LARGE SCALE GENOMIC DNA]</scope>
    <source>
        <strain evidence="1 2">FT29W</strain>
    </source>
</reference>
<accession>A0A6A7N750</accession>
<proteinExistence type="predicted"/>
<dbReference type="RefSeq" id="WP_152839924.1">
    <property type="nucleotide sequence ID" value="NZ_WHUG01000009.1"/>
</dbReference>
<dbReference type="Proteomes" id="UP000440498">
    <property type="component" value="Unassembled WGS sequence"/>
</dbReference>
<evidence type="ECO:0008006" key="3">
    <source>
        <dbReference type="Google" id="ProtNLM"/>
    </source>
</evidence>
<evidence type="ECO:0000313" key="2">
    <source>
        <dbReference type="Proteomes" id="UP000440498"/>
    </source>
</evidence>
<comment type="caution">
    <text evidence="1">The sequence shown here is derived from an EMBL/GenBank/DDBJ whole genome shotgun (WGS) entry which is preliminary data.</text>
</comment>
<organism evidence="1 2">
    <name type="scientific">Rugamonas aquatica</name>
    <dbReference type="NCBI Taxonomy" id="2743357"/>
    <lineage>
        <taxon>Bacteria</taxon>
        <taxon>Pseudomonadati</taxon>
        <taxon>Pseudomonadota</taxon>
        <taxon>Betaproteobacteria</taxon>
        <taxon>Burkholderiales</taxon>
        <taxon>Oxalobacteraceae</taxon>
        <taxon>Telluria group</taxon>
        <taxon>Rugamonas</taxon>
    </lineage>
</organism>
<keyword evidence="2" id="KW-1185">Reference proteome</keyword>
<evidence type="ECO:0000313" key="1">
    <source>
        <dbReference type="EMBL" id="MQA40627.1"/>
    </source>
</evidence>
<name>A0A6A7N750_9BURK</name>
<gene>
    <name evidence="1" type="ORF">GEV02_20960</name>
</gene>
<dbReference type="AlphaFoldDB" id="A0A6A7N750"/>
<dbReference type="EMBL" id="WHUG01000009">
    <property type="protein sequence ID" value="MQA40627.1"/>
    <property type="molecule type" value="Genomic_DNA"/>
</dbReference>
<sequence length="218" mass="24840">MDKVTDTGGFDGHGPPRAECSDAYWLAEQFIGLSVHSRDITVVIGLPAEKVRAVLERAGRSNPLGPPFKIERWLERASSMRRMQAAIFLDAVQRMGVAGQSPGRTVLEAFRRYRELTPVPEQLAFPVALALVRCCFGWWGQETMCRLERCGRCGVSYLRQTTDIRNDALLCTYCGYQARHRRAPRMRRPRRIRLVRLPEAVVTWVQRAFVEPRAETPP</sequence>